<name>S5TH59_9GAMM</name>
<gene>
    <name evidence="8" type="primary">cmk</name>
    <name evidence="10" type="ORF">CYCME_1907</name>
</gene>
<reference evidence="10 11" key="1">
    <citation type="submission" date="2013-05" db="EMBL/GenBank/DDBJ databases">
        <title>Between feast and famine: a lifestyle of most important marine PAH-degrading bacterium Cycloclasticus sp. 7ME.</title>
        <authorList>
            <person name="Yakimov M.M."/>
            <person name="Messina E."/>
            <person name="Genovese M."/>
            <person name="Denaro R."/>
            <person name="Crisafi F."/>
            <person name="Russo D."/>
            <person name="Cappello S."/>
            <person name="Santisi S."/>
            <person name="Smedile F."/>
            <person name="Golyshina O.V."/>
            <person name="Tran H."/>
            <person name="Pieper D.H."/>
            <person name="Golyshin P.N."/>
            <person name="Giuliano L."/>
        </authorList>
    </citation>
    <scope>NUCLEOTIDE SEQUENCE [LARGE SCALE GENOMIC DNA]</scope>
    <source>
        <strain evidence="10 11">78-ME</strain>
    </source>
</reference>
<dbReference type="Proteomes" id="UP000015380">
    <property type="component" value="Chromosome"/>
</dbReference>
<dbReference type="HAMAP" id="MF_00238">
    <property type="entry name" value="Cytidyl_kinase_type1"/>
    <property type="match status" value="1"/>
</dbReference>
<evidence type="ECO:0000313" key="11">
    <source>
        <dbReference type="Proteomes" id="UP000015380"/>
    </source>
</evidence>
<dbReference type="PANTHER" id="PTHR21299">
    <property type="entry name" value="CYTIDYLATE KINASE/PANTOATE-BETA-ALANINE LIGASE"/>
    <property type="match status" value="1"/>
</dbReference>
<evidence type="ECO:0000256" key="5">
    <source>
        <dbReference type="ARBA" id="ARBA00022840"/>
    </source>
</evidence>
<dbReference type="NCBIfam" id="TIGR00017">
    <property type="entry name" value="cmk"/>
    <property type="match status" value="1"/>
</dbReference>
<keyword evidence="11" id="KW-1185">Reference proteome</keyword>
<organism evidence="10 11">
    <name type="scientific">Cycloclasticus zancles 78-ME</name>
    <dbReference type="NCBI Taxonomy" id="1198232"/>
    <lineage>
        <taxon>Bacteria</taxon>
        <taxon>Pseudomonadati</taxon>
        <taxon>Pseudomonadota</taxon>
        <taxon>Gammaproteobacteria</taxon>
        <taxon>Thiotrichales</taxon>
        <taxon>Piscirickettsiaceae</taxon>
        <taxon>Cycloclasticus</taxon>
    </lineage>
</organism>
<dbReference type="GO" id="GO:0005524">
    <property type="term" value="F:ATP binding"/>
    <property type="evidence" value="ECO:0007669"/>
    <property type="project" value="UniProtKB-UniRule"/>
</dbReference>
<dbReference type="SUPFAM" id="SSF52540">
    <property type="entry name" value="P-loop containing nucleoside triphosphate hydrolases"/>
    <property type="match status" value="1"/>
</dbReference>
<evidence type="ECO:0000256" key="2">
    <source>
        <dbReference type="ARBA" id="ARBA00022679"/>
    </source>
</evidence>
<dbReference type="InterPro" id="IPR011994">
    <property type="entry name" value="Cytidylate_kinase_dom"/>
</dbReference>
<evidence type="ECO:0000313" key="10">
    <source>
        <dbReference type="EMBL" id="AGS40222.1"/>
    </source>
</evidence>
<dbReference type="Pfam" id="PF02224">
    <property type="entry name" value="Cytidylate_kin"/>
    <property type="match status" value="1"/>
</dbReference>
<comment type="subcellular location">
    <subcellularLocation>
        <location evidence="8">Cytoplasm</location>
    </subcellularLocation>
</comment>
<dbReference type="PATRIC" id="fig|1198232.3.peg.1880"/>
<evidence type="ECO:0000256" key="4">
    <source>
        <dbReference type="ARBA" id="ARBA00022777"/>
    </source>
</evidence>
<feature type="binding site" evidence="8">
    <location>
        <begin position="12"/>
        <end position="20"/>
    </location>
    <ligand>
        <name>ATP</name>
        <dbReference type="ChEBI" id="CHEBI:30616"/>
    </ligand>
</feature>
<keyword evidence="4 8" id="KW-0418">Kinase</keyword>
<proteinExistence type="inferred from homology"/>
<evidence type="ECO:0000256" key="8">
    <source>
        <dbReference type="HAMAP-Rule" id="MF_00238"/>
    </source>
</evidence>
<dbReference type="RefSeq" id="WP_020932842.1">
    <property type="nucleotide sequence ID" value="NC_021917.1"/>
</dbReference>
<dbReference type="KEGG" id="cza:CYCME_1907"/>
<evidence type="ECO:0000259" key="9">
    <source>
        <dbReference type="Pfam" id="PF02224"/>
    </source>
</evidence>
<dbReference type="GO" id="GO:0005829">
    <property type="term" value="C:cytosol"/>
    <property type="evidence" value="ECO:0007669"/>
    <property type="project" value="TreeGrafter"/>
</dbReference>
<comment type="similarity">
    <text evidence="1 8">Belongs to the cytidylate kinase family. Type 1 subfamily.</text>
</comment>
<reference evidence="11" key="2">
    <citation type="journal article" date="2016" name="Environ. Microbiol. Rep.">
        <title>Analysis of defence systems and a conjugative IncP-1 plasmid in the marine polyaromatic hydrocarbons-degrading bacterium Cycloclasticus sp. 78-ME.</title>
        <authorList>
            <person name="Yakimov M.M."/>
            <person name="Crisafi F."/>
            <person name="Messina E."/>
            <person name="Smedile F."/>
            <person name="Lopatina A."/>
            <person name="Denaro R."/>
            <person name="Pieper D.H."/>
            <person name="Golyshin P.N."/>
            <person name="Giuliano L."/>
        </authorList>
    </citation>
    <scope>NUCLEOTIDE SEQUENCE [LARGE SCALE GENOMIC DNA]</scope>
    <source>
        <strain evidence="11">78-ME</strain>
    </source>
</reference>
<comment type="catalytic activity">
    <reaction evidence="6 8">
        <text>dCMP + ATP = dCDP + ADP</text>
        <dbReference type="Rhea" id="RHEA:25094"/>
        <dbReference type="ChEBI" id="CHEBI:30616"/>
        <dbReference type="ChEBI" id="CHEBI:57566"/>
        <dbReference type="ChEBI" id="CHEBI:58593"/>
        <dbReference type="ChEBI" id="CHEBI:456216"/>
        <dbReference type="EC" id="2.7.4.25"/>
    </reaction>
</comment>
<dbReference type="GO" id="GO:0036431">
    <property type="term" value="F:dCMP kinase activity"/>
    <property type="evidence" value="ECO:0007669"/>
    <property type="project" value="InterPro"/>
</dbReference>
<keyword evidence="3 8" id="KW-0547">Nucleotide-binding</keyword>
<dbReference type="InterPro" id="IPR027417">
    <property type="entry name" value="P-loop_NTPase"/>
</dbReference>
<dbReference type="GO" id="GO:0006220">
    <property type="term" value="P:pyrimidine nucleotide metabolic process"/>
    <property type="evidence" value="ECO:0007669"/>
    <property type="project" value="UniProtKB-UniRule"/>
</dbReference>
<comment type="catalytic activity">
    <reaction evidence="7 8">
        <text>CMP + ATP = CDP + ADP</text>
        <dbReference type="Rhea" id="RHEA:11600"/>
        <dbReference type="ChEBI" id="CHEBI:30616"/>
        <dbReference type="ChEBI" id="CHEBI:58069"/>
        <dbReference type="ChEBI" id="CHEBI:60377"/>
        <dbReference type="ChEBI" id="CHEBI:456216"/>
        <dbReference type="EC" id="2.7.4.25"/>
    </reaction>
</comment>
<accession>S5TH59</accession>
<dbReference type="EMBL" id="CP005996">
    <property type="protein sequence ID" value="AGS40222.1"/>
    <property type="molecule type" value="Genomic_DNA"/>
</dbReference>
<dbReference type="Gene3D" id="3.40.50.300">
    <property type="entry name" value="P-loop containing nucleotide triphosphate hydrolases"/>
    <property type="match status" value="1"/>
</dbReference>
<dbReference type="GO" id="GO:0036430">
    <property type="term" value="F:CMP kinase activity"/>
    <property type="evidence" value="ECO:0007669"/>
    <property type="project" value="RHEA"/>
</dbReference>
<evidence type="ECO:0000256" key="6">
    <source>
        <dbReference type="ARBA" id="ARBA00047615"/>
    </source>
</evidence>
<evidence type="ECO:0000256" key="3">
    <source>
        <dbReference type="ARBA" id="ARBA00022741"/>
    </source>
</evidence>
<sequence>MSNIIPVLTIDGPSGSGKGSISKRIAEKLGWRYLDSGALYRALGVAAIRSKVDLKNEDALADLVRDIELEFKRTELGNWSVLLNGQEVQNELQTEQVGDVASKIAVFKRVRDGLLAKQQSFLKPPGLVADGRDMGSVVFPTATHKVYLTANAAERGKRRYKQLIEKGISANLTDVIQDIERRDERDKNRRASPLVVPTDAVYIDSSLCTIEEVVQQVLNLLKNK</sequence>
<dbReference type="EC" id="2.7.4.25" evidence="8"/>
<dbReference type="GO" id="GO:0015949">
    <property type="term" value="P:nucleobase-containing small molecule interconversion"/>
    <property type="evidence" value="ECO:0007669"/>
    <property type="project" value="TreeGrafter"/>
</dbReference>
<dbReference type="AlphaFoldDB" id="S5TH59"/>
<feature type="domain" description="Cytidylate kinase" evidence="9">
    <location>
        <begin position="9"/>
        <end position="222"/>
    </location>
</feature>
<dbReference type="PANTHER" id="PTHR21299:SF2">
    <property type="entry name" value="CYTIDYLATE KINASE"/>
    <property type="match status" value="1"/>
</dbReference>
<dbReference type="CDD" id="cd02020">
    <property type="entry name" value="CMPK"/>
    <property type="match status" value="1"/>
</dbReference>
<keyword evidence="2 8" id="KW-0808">Transferase</keyword>
<keyword evidence="5 8" id="KW-0067">ATP-binding</keyword>
<dbReference type="eggNOG" id="COG0283">
    <property type="taxonomic scope" value="Bacteria"/>
</dbReference>
<keyword evidence="8" id="KW-0963">Cytoplasm</keyword>
<dbReference type="HOGENOM" id="CLU_079959_2_0_6"/>
<evidence type="ECO:0000256" key="7">
    <source>
        <dbReference type="ARBA" id="ARBA00048478"/>
    </source>
</evidence>
<protein>
    <recommendedName>
        <fullName evidence="8">Cytidylate kinase</fullName>
        <shortName evidence="8">CK</shortName>
        <ecNumber evidence="8">2.7.4.25</ecNumber>
    </recommendedName>
    <alternativeName>
        <fullName evidence="8">Cytidine monophosphate kinase</fullName>
        <shortName evidence="8">CMP kinase</shortName>
    </alternativeName>
</protein>
<dbReference type="InterPro" id="IPR003136">
    <property type="entry name" value="Cytidylate_kin"/>
</dbReference>
<evidence type="ECO:0000256" key="1">
    <source>
        <dbReference type="ARBA" id="ARBA00009427"/>
    </source>
</evidence>